<protein>
    <submittedName>
        <fullName evidence="2">Uncharacterized protein</fullName>
    </submittedName>
</protein>
<dbReference type="EMBL" id="RKIT01000002">
    <property type="protein sequence ID" value="RSC19527.1"/>
    <property type="molecule type" value="Genomic_DNA"/>
</dbReference>
<comment type="caution">
    <text evidence="2">The sequence shown here is derived from an EMBL/GenBank/DDBJ whole genome shotgun (WGS) entry which is preliminary data.</text>
</comment>
<sequence>MRIELRTPELNDAALVQNSALGAFFLWVFCRYYQQYKKESPTITISFLVLPLILHKATVTLICSTQKASGIHLFAGKIQKKKEAIFTIHERTLQLRSLTFESLSVAEDAGLIEIDVKTATLRVRCDGSEVDLPLLSDELKKIHACCDKLAFWFSEVSDQQIAKTLMVDF</sequence>
<evidence type="ECO:0000313" key="3">
    <source>
        <dbReference type="Proteomes" id="UP000282299"/>
    </source>
</evidence>
<dbReference type="InterPro" id="IPR045390">
    <property type="entry name" value="ABC-3C_MC3"/>
</dbReference>
<organism evidence="2 3">
    <name type="scientific">Citrobacter koseri</name>
    <name type="common">Citrobacter diversus</name>
    <dbReference type="NCBI Taxonomy" id="545"/>
    <lineage>
        <taxon>Bacteria</taxon>
        <taxon>Pseudomonadati</taxon>
        <taxon>Pseudomonadota</taxon>
        <taxon>Gammaproteobacteria</taxon>
        <taxon>Enterobacterales</taxon>
        <taxon>Enterobacteriaceae</taxon>
        <taxon>Citrobacter</taxon>
    </lineage>
</organism>
<dbReference type="RefSeq" id="WP_058668608.1">
    <property type="nucleotide sequence ID" value="NZ_ABTEQQ020000001.1"/>
</dbReference>
<gene>
    <name evidence="2" type="ORF">EGS84_22520</name>
    <name evidence="1" type="ORF">I5687_08440</name>
</gene>
<dbReference type="Pfam" id="PF20131">
    <property type="entry name" value="MC3"/>
    <property type="match status" value="1"/>
</dbReference>
<dbReference type="AlphaFoldDB" id="A0AAQ1A6N4"/>
<proteinExistence type="predicted"/>
<evidence type="ECO:0000313" key="1">
    <source>
        <dbReference type="EMBL" id="MBJ9867973.1"/>
    </source>
</evidence>
<reference evidence="1" key="3">
    <citation type="submission" date="2020-11" db="EMBL/GenBank/DDBJ databases">
        <title>Enhanced detection system for hospital associated transmission using whole genome sequencing surveillance.</title>
        <authorList>
            <person name="Harrison L.H."/>
            <person name="Van Tyne D."/>
            <person name="Marsh J.W."/>
            <person name="Griffith M.P."/>
            <person name="Snyder D.J."/>
            <person name="Cooper V.S."/>
            <person name="Mustapha M."/>
        </authorList>
    </citation>
    <scope>NUCLEOTIDE SEQUENCE</scope>
    <source>
        <strain evidence="1">CB00014</strain>
    </source>
</reference>
<evidence type="ECO:0000313" key="2">
    <source>
        <dbReference type="EMBL" id="RSC19527.1"/>
    </source>
</evidence>
<dbReference type="Proteomes" id="UP000807555">
    <property type="component" value="Unassembled WGS sequence"/>
</dbReference>
<reference evidence="3" key="1">
    <citation type="submission" date="2018-10" db="EMBL/GenBank/DDBJ databases">
        <title>FDA dAtabase for Regulatory Grade micrObial Sequences (FDA-ARGOS): Supporting development and validation of Infectious Disease Dx tests.</title>
        <authorList>
            <person name="Goldberg B."/>
            <person name="Campos J."/>
            <person name="Tallon L."/>
            <person name="Sadzewicz L."/>
            <person name="Zhao X."/>
            <person name="Vavikolanu K."/>
            <person name="Mehta A."/>
            <person name="Aluvathingal J."/>
            <person name="Nadendla S."/>
            <person name="Geyer C."/>
            <person name="Nandy P."/>
            <person name="Yan Y."/>
            <person name="Sichtig H."/>
        </authorList>
    </citation>
    <scope>NUCLEOTIDE SEQUENCE [LARGE SCALE GENOMIC DNA]</scope>
    <source>
        <strain evidence="3">FDAARGOS_526</strain>
    </source>
</reference>
<name>A0AAQ1A6N4_CITKO</name>
<reference evidence="2" key="2">
    <citation type="submission" date="2018-10" db="EMBL/GenBank/DDBJ databases">
        <title>FDA dAtabase for Regulatory Grade micrObial Sequences (FDA-ARGOS): Supporting development and validation of Infectious Disease Dx tests.</title>
        <authorList>
            <person name="Campos J."/>
            <person name="Goldberg B."/>
            <person name="Tallon L.J."/>
            <person name="Sadzewicz L."/>
            <person name="Zhao X."/>
            <person name="Vavikolanu K."/>
            <person name="Mehta A."/>
            <person name="Aluvathingal J."/>
            <person name="Nadendla S."/>
            <person name="Geyer C."/>
            <person name="Nandy P."/>
            <person name="Yan Y."/>
            <person name="Sichtig H."/>
        </authorList>
    </citation>
    <scope>NUCLEOTIDE SEQUENCE</scope>
    <source>
        <strain evidence="2">FDAARGOS_526</strain>
    </source>
</reference>
<accession>A0AAQ1A6N4</accession>
<dbReference type="EMBL" id="JADVNV010000003">
    <property type="protein sequence ID" value="MBJ9867973.1"/>
    <property type="molecule type" value="Genomic_DNA"/>
</dbReference>
<dbReference type="Proteomes" id="UP000282299">
    <property type="component" value="Unassembled WGS sequence"/>
</dbReference>